<keyword evidence="5" id="KW-0158">Chromosome</keyword>
<dbReference type="InterPro" id="IPR003395">
    <property type="entry name" value="RecF/RecN/SMC_N"/>
</dbReference>
<feature type="coiled-coil region" evidence="10">
    <location>
        <begin position="698"/>
        <end position="756"/>
    </location>
</feature>
<dbReference type="FunCoup" id="A0A1E1KP78">
    <property type="interactions" value="1008"/>
</dbReference>
<evidence type="ECO:0000256" key="3">
    <source>
        <dbReference type="ARBA" id="ARBA00010171"/>
    </source>
</evidence>
<evidence type="ECO:0000313" key="13">
    <source>
        <dbReference type="EMBL" id="CZS98704.1"/>
    </source>
</evidence>
<evidence type="ECO:0000256" key="7">
    <source>
        <dbReference type="ARBA" id="ARBA00022840"/>
    </source>
</evidence>
<evidence type="ECO:0000259" key="12">
    <source>
        <dbReference type="Pfam" id="PF02463"/>
    </source>
</evidence>
<dbReference type="GO" id="GO:0030915">
    <property type="term" value="C:Smc5-Smc6 complex"/>
    <property type="evidence" value="ECO:0007669"/>
    <property type="project" value="TreeGrafter"/>
</dbReference>
<accession>A0A1E1KP78</accession>
<evidence type="ECO:0000256" key="8">
    <source>
        <dbReference type="ARBA" id="ARBA00023054"/>
    </source>
</evidence>
<dbReference type="STRING" id="914237.A0A1E1KP78"/>
<gene>
    <name evidence="13" type="ORF">RCO7_06408</name>
</gene>
<keyword evidence="14" id="KW-1185">Reference proteome</keyword>
<dbReference type="GO" id="GO:0003697">
    <property type="term" value="F:single-stranded DNA binding"/>
    <property type="evidence" value="ECO:0007669"/>
    <property type="project" value="TreeGrafter"/>
</dbReference>
<name>A0A1E1KP78_9HELO</name>
<dbReference type="PANTHER" id="PTHR45916:SF1">
    <property type="entry name" value="STRUCTURAL MAINTENANCE OF CHROMOSOMES PROTEIN 5"/>
    <property type="match status" value="1"/>
</dbReference>
<dbReference type="Pfam" id="PF02463">
    <property type="entry name" value="SMC_N"/>
    <property type="match status" value="1"/>
</dbReference>
<evidence type="ECO:0000256" key="2">
    <source>
        <dbReference type="ARBA" id="ARBA00004286"/>
    </source>
</evidence>
<dbReference type="FunFam" id="3.40.50.300:FF:001301">
    <property type="entry name" value="Structural maintenance of chromosomes 5"/>
    <property type="match status" value="1"/>
</dbReference>
<keyword evidence="9" id="KW-0539">Nucleus</keyword>
<evidence type="ECO:0000256" key="9">
    <source>
        <dbReference type="ARBA" id="ARBA00023242"/>
    </source>
</evidence>
<evidence type="ECO:0000256" key="11">
    <source>
        <dbReference type="SAM" id="MobiDB-lite"/>
    </source>
</evidence>
<evidence type="ECO:0000256" key="6">
    <source>
        <dbReference type="ARBA" id="ARBA00022741"/>
    </source>
</evidence>
<dbReference type="EMBL" id="FJUW01000015">
    <property type="protein sequence ID" value="CZS98704.1"/>
    <property type="molecule type" value="Genomic_DNA"/>
</dbReference>
<feature type="domain" description="RecF/RecN/SMC N-terminal" evidence="12">
    <location>
        <begin position="90"/>
        <end position="1088"/>
    </location>
</feature>
<keyword evidence="8 10" id="KW-0175">Coiled coil</keyword>
<comment type="similarity">
    <text evidence="3">Belongs to the SMC family. SMC5 subfamily.</text>
</comment>
<comment type="subcellular location">
    <subcellularLocation>
        <location evidence="2">Chromosome</location>
    </subcellularLocation>
    <subcellularLocation>
        <location evidence="1">Nucleus</location>
    </subcellularLocation>
</comment>
<dbReference type="InterPro" id="IPR027417">
    <property type="entry name" value="P-loop_NTPase"/>
</dbReference>
<feature type="compositionally biased region" description="Basic and acidic residues" evidence="11">
    <location>
        <begin position="11"/>
        <end position="24"/>
    </location>
</feature>
<feature type="compositionally biased region" description="Basic residues" evidence="11">
    <location>
        <begin position="1"/>
        <end position="10"/>
    </location>
</feature>
<feature type="coiled-coil region" evidence="10">
    <location>
        <begin position="929"/>
        <end position="963"/>
    </location>
</feature>
<dbReference type="AlphaFoldDB" id="A0A1E1KP78"/>
<sequence length="1134" mass="129539">MSTSISRRRPRADIESDHEGDRIRRSQSSTPSESSKRARINGNHNDQQSDSPEPEPPGVGIVRKGKGRAQNGGDGDEGEADPTGFQPGAIIRVKLRNFVTYESAEFFPGPSMNMVIGPNGTGKSSLVCAICIGLGWGTINLGRAKDFGEYVKHNTKAAEIEIELQKRPKETENHVIRVRITKDGNTRDWWLNDRKASLKVVQKLVRDFYIQIDNLCQFLPQEKVAEFAALSPIDLLRETQRAAAPPQMLEWHESLKDLRKTQKTLNMQLVADREQLASWETRQQNLHSEVLKLKERDAILKKINHLEKTIPWVEYRVARDAYKVRSQIKKEAQRRLRELQAEEKPTMDMIHAKEQYSKQISRVIAARKVAATNAEREADQKAQALETLVEDIKQYVVAHDAQKGHHQDLKTEIGKKQQIITKLKSRLHDEQIDFDGPAWNERIRAKENELRNISTVIQELQATNQEKTLIGKELRGKIDRDRMTLKAFDTQQGQQLNKLERVAKDTAIAWKWIQDNRDQFQEEVYGPPLVTCSLKDPRYANAVEVLLGKADFLAFTTQNLNDMTKLMDQLVGAMGLSDVTVRSASGKNYDRRELSAQDLQRLGLDGWAIDFIDGPGPVLNMLCDVRRLEKSPVGLQESNEESYNEIVAVETVTHWVSGPSFHQVSRRKEYGPEAFSTTAKHVPEATNWTDQPVDTAAKREVQERIDAMEGEFEELKRVIKPIRSDIEQKRGELPELKEEIKRLTKEKGEMQKLHNEQLSLPTKIEREEGLLKQKHAGFAEIREETHKINVQHDHAVMRKSSLALQYRDLVKKIRACHEAVVEAMVMSIEAESDVAGLKERNVHVVRQLEEEQQKLTDAQRELNDFKKIAEKALATVTAIQADDENAEHLDGWRDLPREITVEQLEGEILTETTKLEFVVASNPNAANEYNKRQADVERLSRKVAEVDEKLETMDGEIAEIRQQWEPELDELISEISDAFSHNFSQIGCAGEVSVHKDEDFDLWAIQIKVKFRENEDLQILDSHRQSGGERSVSTIFFLMSLQSLAQAPFRVVDEINQGMDPRNERMVHERMVEIACKEHTSQYFLITPKLLTGLRYDRRMKVLCIASGAWMPENYKKLDVSKVIGIKRSLMAAA</sequence>
<dbReference type="SUPFAM" id="SSF52540">
    <property type="entry name" value="P-loop containing nucleoside triphosphate hydrolases"/>
    <property type="match status" value="1"/>
</dbReference>
<dbReference type="Gene3D" id="3.40.50.300">
    <property type="entry name" value="P-loop containing nucleotide triphosphate hydrolases"/>
    <property type="match status" value="2"/>
</dbReference>
<keyword evidence="7" id="KW-0067">ATP-binding</keyword>
<evidence type="ECO:0000256" key="5">
    <source>
        <dbReference type="ARBA" id="ARBA00022454"/>
    </source>
</evidence>
<evidence type="ECO:0000256" key="1">
    <source>
        <dbReference type="ARBA" id="ARBA00004123"/>
    </source>
</evidence>
<feature type="compositionally biased region" description="Polar residues" evidence="11">
    <location>
        <begin position="42"/>
        <end position="51"/>
    </location>
</feature>
<feature type="coiled-coil region" evidence="10">
    <location>
        <begin position="834"/>
        <end position="875"/>
    </location>
</feature>
<reference evidence="14" key="1">
    <citation type="submission" date="2016-03" db="EMBL/GenBank/DDBJ databases">
        <authorList>
            <person name="Ploux O."/>
        </authorList>
    </citation>
    <scope>NUCLEOTIDE SEQUENCE [LARGE SCALE GENOMIC DNA]</scope>
    <source>
        <strain evidence="14">UK7</strain>
    </source>
</reference>
<dbReference type="PANTHER" id="PTHR45916">
    <property type="entry name" value="STRUCTURAL MAINTENANCE OF CHROMOSOMES PROTEIN 5"/>
    <property type="match status" value="1"/>
</dbReference>
<dbReference type="InParanoid" id="A0A1E1KP78"/>
<protein>
    <recommendedName>
        <fullName evidence="4">Structural maintenance of chromosomes protein 5</fullName>
    </recommendedName>
</protein>
<feature type="region of interest" description="Disordered" evidence="11">
    <location>
        <begin position="1"/>
        <end position="85"/>
    </location>
</feature>
<dbReference type="GO" id="GO:0005524">
    <property type="term" value="F:ATP binding"/>
    <property type="evidence" value="ECO:0007669"/>
    <property type="project" value="UniProtKB-KW"/>
</dbReference>
<dbReference type="Proteomes" id="UP000178129">
    <property type="component" value="Unassembled WGS sequence"/>
</dbReference>
<proteinExistence type="inferred from homology"/>
<dbReference type="GO" id="GO:0005634">
    <property type="term" value="C:nucleus"/>
    <property type="evidence" value="ECO:0007669"/>
    <property type="project" value="UniProtKB-SubCell"/>
</dbReference>
<comment type="caution">
    <text evidence="13">The sequence shown here is derived from an EMBL/GenBank/DDBJ whole genome shotgun (WGS) entry which is preliminary data.</text>
</comment>
<keyword evidence="6" id="KW-0547">Nucleotide-binding</keyword>
<evidence type="ECO:0000256" key="10">
    <source>
        <dbReference type="SAM" id="Coils"/>
    </source>
</evidence>
<evidence type="ECO:0000256" key="4">
    <source>
        <dbReference type="ARBA" id="ARBA00018687"/>
    </source>
</evidence>
<organism evidence="13 14">
    <name type="scientific">Rhynchosporium graminicola</name>
    <dbReference type="NCBI Taxonomy" id="2792576"/>
    <lineage>
        <taxon>Eukaryota</taxon>
        <taxon>Fungi</taxon>
        <taxon>Dikarya</taxon>
        <taxon>Ascomycota</taxon>
        <taxon>Pezizomycotina</taxon>
        <taxon>Leotiomycetes</taxon>
        <taxon>Helotiales</taxon>
        <taxon>Ploettnerulaceae</taxon>
        <taxon>Rhynchosporium</taxon>
    </lineage>
</organism>
<evidence type="ECO:0000313" key="14">
    <source>
        <dbReference type="Proteomes" id="UP000178129"/>
    </source>
</evidence>
<dbReference type="GO" id="GO:0000724">
    <property type="term" value="P:double-strand break repair via homologous recombination"/>
    <property type="evidence" value="ECO:0007669"/>
    <property type="project" value="TreeGrafter"/>
</dbReference>